<name>A0ABU5QRH0_9BACT</name>
<comment type="caution">
    <text evidence="1">The sequence shown here is derived from an EMBL/GenBank/DDBJ whole genome shotgun (WGS) entry which is preliminary data.</text>
</comment>
<organism evidence="1 2">
    <name type="scientific">Arcicella aquatica</name>
    <dbReference type="NCBI Taxonomy" id="217141"/>
    <lineage>
        <taxon>Bacteria</taxon>
        <taxon>Pseudomonadati</taxon>
        <taxon>Bacteroidota</taxon>
        <taxon>Cytophagia</taxon>
        <taxon>Cytophagales</taxon>
        <taxon>Flectobacillaceae</taxon>
        <taxon>Arcicella</taxon>
    </lineage>
</organism>
<dbReference type="EMBL" id="JAYFUL010000031">
    <property type="protein sequence ID" value="MEA5259460.1"/>
    <property type="molecule type" value="Genomic_DNA"/>
</dbReference>
<keyword evidence="2" id="KW-1185">Reference proteome</keyword>
<proteinExistence type="predicted"/>
<dbReference type="Proteomes" id="UP001304671">
    <property type="component" value="Unassembled WGS sequence"/>
</dbReference>
<sequence>MDTTTFSNGRAVAQAHFDTIVSKGKKFKDRQVPIYIREKLWIPFYLTIGEFGEHYIHIIQLPNEIESKVHFKAHLIIKDEST</sequence>
<gene>
    <name evidence="1" type="ORF">VB264_16795</name>
</gene>
<accession>A0ABU5QRH0</accession>
<evidence type="ECO:0000313" key="2">
    <source>
        <dbReference type="Proteomes" id="UP001304671"/>
    </source>
</evidence>
<reference evidence="1 2" key="1">
    <citation type="submission" date="2023-12" db="EMBL/GenBank/DDBJ databases">
        <title>Novel species of the genus Arcicella isolated from rivers.</title>
        <authorList>
            <person name="Lu H."/>
        </authorList>
    </citation>
    <scope>NUCLEOTIDE SEQUENCE [LARGE SCALE GENOMIC DNA]</scope>
    <source>
        <strain evidence="1 2">LMG 21963</strain>
    </source>
</reference>
<protein>
    <submittedName>
        <fullName evidence="1">Uncharacterized protein</fullName>
    </submittedName>
</protein>
<evidence type="ECO:0000313" key="1">
    <source>
        <dbReference type="EMBL" id="MEA5259460.1"/>
    </source>
</evidence>
<dbReference type="RefSeq" id="WP_323251096.1">
    <property type="nucleotide sequence ID" value="NZ_JAYFUL010000031.1"/>
</dbReference>